<dbReference type="InterPro" id="IPR029066">
    <property type="entry name" value="PLP-binding_barrel"/>
</dbReference>
<evidence type="ECO:0000259" key="2">
    <source>
        <dbReference type="Pfam" id="PF01168"/>
    </source>
</evidence>
<dbReference type="PANTHER" id="PTHR10146:SF14">
    <property type="entry name" value="PYRIDOXAL PHOSPHATE HOMEOSTASIS PROTEIN"/>
    <property type="match status" value="1"/>
</dbReference>
<sequence>MTSTLETVQKNIVSAASDAGRSPADISLIAVSKTKPPGAIRPILDAGQRVFGENKIQEAAAKWPELRQEYDGVELHLIGPLQSNKVRQAVQLFDVIETLDRPKLARAIARICGEEGKSVICYIQVNIGREAQKSGIDPDALDGFVALCRDELMLPVAGLMCIPPSGCDPAPYFITLKEMAARHGFKELSMGMSADYQTAIACGATSVRVGTALFGTREGRA</sequence>
<dbReference type="AlphaFoldDB" id="A0A3B0RMR4"/>
<evidence type="ECO:0000256" key="1">
    <source>
        <dbReference type="ARBA" id="ARBA00022898"/>
    </source>
</evidence>
<gene>
    <name evidence="3" type="ORF">MNBD_ALPHA02-489</name>
</gene>
<feature type="domain" description="Alanine racemase N-terminal" evidence="2">
    <location>
        <begin position="5"/>
        <end position="217"/>
    </location>
</feature>
<dbReference type="PANTHER" id="PTHR10146">
    <property type="entry name" value="PROLINE SYNTHETASE CO-TRANSCRIBED BACTERIAL HOMOLOG PROTEIN"/>
    <property type="match status" value="1"/>
</dbReference>
<keyword evidence="1" id="KW-0663">Pyridoxal phosphate</keyword>
<name>A0A3B0RMR4_9ZZZZ</name>
<accession>A0A3B0RMR4</accession>
<dbReference type="FunFam" id="3.20.20.10:FF:000018">
    <property type="entry name" value="Pyridoxal phosphate homeostasis protein"/>
    <property type="match status" value="1"/>
</dbReference>
<dbReference type="Pfam" id="PF01168">
    <property type="entry name" value="Ala_racemase_N"/>
    <property type="match status" value="1"/>
</dbReference>
<reference evidence="3" key="1">
    <citation type="submission" date="2018-06" db="EMBL/GenBank/DDBJ databases">
        <authorList>
            <person name="Zhirakovskaya E."/>
        </authorList>
    </citation>
    <scope>NUCLEOTIDE SEQUENCE</scope>
</reference>
<dbReference type="HAMAP" id="MF_02087">
    <property type="entry name" value="PLP_homeostasis"/>
    <property type="match status" value="1"/>
</dbReference>
<dbReference type="PIRSF" id="PIRSF004848">
    <property type="entry name" value="YBL036c_PLPDEIII"/>
    <property type="match status" value="1"/>
</dbReference>
<organism evidence="3">
    <name type="scientific">hydrothermal vent metagenome</name>
    <dbReference type="NCBI Taxonomy" id="652676"/>
    <lineage>
        <taxon>unclassified sequences</taxon>
        <taxon>metagenomes</taxon>
        <taxon>ecological metagenomes</taxon>
    </lineage>
</organism>
<dbReference type="InterPro" id="IPR001608">
    <property type="entry name" value="Ala_racemase_N"/>
</dbReference>
<proteinExistence type="inferred from homology"/>
<dbReference type="EMBL" id="UOED01000046">
    <property type="protein sequence ID" value="VAV89488.1"/>
    <property type="molecule type" value="Genomic_DNA"/>
</dbReference>
<dbReference type="NCBIfam" id="TIGR00044">
    <property type="entry name" value="YggS family pyridoxal phosphate-dependent enzyme"/>
    <property type="match status" value="1"/>
</dbReference>
<dbReference type="Gene3D" id="3.20.20.10">
    <property type="entry name" value="Alanine racemase"/>
    <property type="match status" value="1"/>
</dbReference>
<protein>
    <submittedName>
        <fullName evidence="3">UPF0001 protein YggS</fullName>
    </submittedName>
</protein>
<dbReference type="CDD" id="cd00635">
    <property type="entry name" value="PLPDE_III_YBL036c_like"/>
    <property type="match status" value="1"/>
</dbReference>
<dbReference type="SUPFAM" id="SSF51419">
    <property type="entry name" value="PLP-binding barrel"/>
    <property type="match status" value="1"/>
</dbReference>
<evidence type="ECO:0000313" key="3">
    <source>
        <dbReference type="EMBL" id="VAV89488.1"/>
    </source>
</evidence>
<dbReference type="InterPro" id="IPR011078">
    <property type="entry name" value="PyrdxlP_homeostasis"/>
</dbReference>
<dbReference type="GO" id="GO:0030170">
    <property type="term" value="F:pyridoxal phosphate binding"/>
    <property type="evidence" value="ECO:0007669"/>
    <property type="project" value="InterPro"/>
</dbReference>